<feature type="chain" id="PRO_5045291817" evidence="3">
    <location>
        <begin position="20"/>
        <end position="224"/>
    </location>
</feature>
<dbReference type="InterPro" id="IPR011055">
    <property type="entry name" value="Dup_hybrid_motif"/>
</dbReference>
<dbReference type="Pfam" id="PF01551">
    <property type="entry name" value="Peptidase_M23"/>
    <property type="match status" value="1"/>
</dbReference>
<dbReference type="Proteomes" id="UP001183388">
    <property type="component" value="Unassembled WGS sequence"/>
</dbReference>
<comment type="caution">
    <text evidence="5">The sequence shown here is derived from an EMBL/GenBank/DDBJ whole genome shotgun (WGS) entry which is preliminary data.</text>
</comment>
<organism evidence="5 6">
    <name type="scientific">Streptomyces boetiae</name>
    <dbReference type="NCBI Taxonomy" id="3075541"/>
    <lineage>
        <taxon>Bacteria</taxon>
        <taxon>Bacillati</taxon>
        <taxon>Actinomycetota</taxon>
        <taxon>Actinomycetes</taxon>
        <taxon>Kitasatosporales</taxon>
        <taxon>Streptomycetaceae</taxon>
        <taxon>Streptomyces</taxon>
    </lineage>
</organism>
<gene>
    <name evidence="5" type="ORF">RM780_14635</name>
</gene>
<accession>A0ABU2L9E5</accession>
<dbReference type="GO" id="GO:0016787">
    <property type="term" value="F:hydrolase activity"/>
    <property type="evidence" value="ECO:0007669"/>
    <property type="project" value="UniProtKB-KW"/>
</dbReference>
<dbReference type="PANTHER" id="PTHR21666:SF289">
    <property type="entry name" value="L-ALA--D-GLU ENDOPEPTIDASE"/>
    <property type="match status" value="1"/>
</dbReference>
<feature type="signal peptide" evidence="3">
    <location>
        <begin position="1"/>
        <end position="19"/>
    </location>
</feature>
<dbReference type="CDD" id="cd12797">
    <property type="entry name" value="M23_peptidase"/>
    <property type="match status" value="1"/>
</dbReference>
<feature type="domain" description="M23ase beta-sheet core" evidence="4">
    <location>
        <begin position="52"/>
        <end position="149"/>
    </location>
</feature>
<dbReference type="Gene3D" id="2.70.70.10">
    <property type="entry name" value="Glucose Permease (Domain IIA)"/>
    <property type="match status" value="1"/>
</dbReference>
<dbReference type="EMBL" id="JAVREN010000019">
    <property type="protein sequence ID" value="MDT0308191.1"/>
    <property type="molecule type" value="Genomic_DNA"/>
</dbReference>
<protein>
    <submittedName>
        <fullName evidence="5">M23 family metallopeptidase</fullName>
        <ecNumber evidence="5">3.4.-.-</ecNumber>
    </submittedName>
</protein>
<evidence type="ECO:0000256" key="1">
    <source>
        <dbReference type="ARBA" id="ARBA00022729"/>
    </source>
</evidence>
<keyword evidence="5" id="KW-0378">Hydrolase</keyword>
<evidence type="ECO:0000256" key="3">
    <source>
        <dbReference type="SAM" id="SignalP"/>
    </source>
</evidence>
<proteinExistence type="predicted"/>
<evidence type="ECO:0000259" key="4">
    <source>
        <dbReference type="Pfam" id="PF01551"/>
    </source>
</evidence>
<keyword evidence="1 3" id="KW-0732">Signal</keyword>
<evidence type="ECO:0000313" key="5">
    <source>
        <dbReference type="EMBL" id="MDT0308191.1"/>
    </source>
</evidence>
<dbReference type="RefSeq" id="WP_311631142.1">
    <property type="nucleotide sequence ID" value="NZ_JAVREN010000019.1"/>
</dbReference>
<dbReference type="EC" id="3.4.-.-" evidence="5"/>
<name>A0ABU2L9E5_9ACTN</name>
<evidence type="ECO:0000256" key="2">
    <source>
        <dbReference type="SAM" id="MobiDB-lite"/>
    </source>
</evidence>
<evidence type="ECO:0000313" key="6">
    <source>
        <dbReference type="Proteomes" id="UP001183388"/>
    </source>
</evidence>
<dbReference type="PANTHER" id="PTHR21666">
    <property type="entry name" value="PEPTIDASE-RELATED"/>
    <property type="match status" value="1"/>
</dbReference>
<reference evidence="6" key="1">
    <citation type="submission" date="2023-07" db="EMBL/GenBank/DDBJ databases">
        <title>30 novel species of actinomycetes from the DSMZ collection.</title>
        <authorList>
            <person name="Nouioui I."/>
        </authorList>
    </citation>
    <scope>NUCLEOTIDE SEQUENCE [LARGE SCALE GENOMIC DNA]</scope>
    <source>
        <strain evidence="6">DSM 44917</strain>
    </source>
</reference>
<dbReference type="InterPro" id="IPR016047">
    <property type="entry name" value="M23ase_b-sheet_dom"/>
</dbReference>
<sequence length="224" mass="22455">MPLLTSLLAALLLAPPGAAEPAGGWPVPGEDAAARPRVVRLFEPPPEPWAAGHRGVDLATRAGAPVRAAAGGRVSFAGRVAGRGVLTIELAGTGSPPLRLTHEPVRATVAEGERVTAGEVVGALEAGPFHCAGPCLHWGLRRGEAYLDPLSLLPPGLLRAGPARLLPVDGVPLPGAGGAGREPAGAAGLPPPATSAPPGAAGVSRRRRPRAWRAAGARTWCGSG</sequence>
<dbReference type="SUPFAM" id="SSF51261">
    <property type="entry name" value="Duplicated hybrid motif"/>
    <property type="match status" value="1"/>
</dbReference>
<dbReference type="InterPro" id="IPR050570">
    <property type="entry name" value="Cell_wall_metabolism_enzyme"/>
</dbReference>
<keyword evidence="6" id="KW-1185">Reference proteome</keyword>
<feature type="region of interest" description="Disordered" evidence="2">
    <location>
        <begin position="176"/>
        <end position="210"/>
    </location>
</feature>